<dbReference type="InterPro" id="IPR003423">
    <property type="entry name" value="OMP_efflux"/>
</dbReference>
<dbReference type="TCDB" id="1.B.17.2.5">
    <property type="family name" value="the outer membrane factor (omf) family"/>
</dbReference>
<dbReference type="EMBL" id="ACKP02000010">
    <property type="protein sequence ID" value="EEX78159.1"/>
    <property type="molecule type" value="Genomic_DNA"/>
</dbReference>
<evidence type="ECO:0000256" key="9">
    <source>
        <dbReference type="SAM" id="SignalP"/>
    </source>
</evidence>
<keyword evidence="13" id="KW-1185">Reference proteome</keyword>
<evidence type="ECO:0000256" key="6">
    <source>
        <dbReference type="ARBA" id="ARBA00023136"/>
    </source>
</evidence>
<dbReference type="GO" id="GO:1990281">
    <property type="term" value="C:efflux pump complex"/>
    <property type="evidence" value="ECO:0007669"/>
    <property type="project" value="TreeGrafter"/>
</dbReference>
<dbReference type="SUPFAM" id="SSF56954">
    <property type="entry name" value="Outer membrane efflux proteins (OEP)"/>
    <property type="match status" value="1"/>
</dbReference>
<dbReference type="PANTHER" id="PTHR30026">
    <property type="entry name" value="OUTER MEMBRANE PROTEIN TOLC"/>
    <property type="match status" value="1"/>
</dbReference>
<dbReference type="Pfam" id="PF02321">
    <property type="entry name" value="OEP"/>
    <property type="match status" value="2"/>
</dbReference>
<dbReference type="AlphaFoldDB" id="C9LSB9"/>
<accession>C9LSB9</accession>
<proteinExistence type="inferred from homology"/>
<evidence type="ECO:0000256" key="4">
    <source>
        <dbReference type="ARBA" id="ARBA00022452"/>
    </source>
</evidence>
<dbReference type="InterPro" id="IPR051906">
    <property type="entry name" value="TolC-like"/>
</dbReference>
<evidence type="ECO:0000256" key="2">
    <source>
        <dbReference type="ARBA" id="ARBA00007613"/>
    </source>
</evidence>
<feature type="signal peptide" evidence="9">
    <location>
        <begin position="1"/>
        <end position="29"/>
    </location>
</feature>
<dbReference type="GO" id="GO:0015288">
    <property type="term" value="F:porin activity"/>
    <property type="evidence" value="ECO:0007669"/>
    <property type="project" value="TreeGrafter"/>
</dbReference>
<gene>
    <name evidence="10" type="ordered locus">Selsp_1807</name>
    <name evidence="11" type="ORF">SELSPUOL_00343</name>
</gene>
<keyword evidence="3" id="KW-0813">Transport</keyword>
<evidence type="ECO:0000256" key="5">
    <source>
        <dbReference type="ARBA" id="ARBA00022692"/>
    </source>
</evidence>
<dbReference type="Proteomes" id="UP000011124">
    <property type="component" value="Chromosome"/>
</dbReference>
<dbReference type="STRING" id="546271.Selsp_1807"/>
<dbReference type="GO" id="GO:0015562">
    <property type="term" value="F:efflux transmembrane transporter activity"/>
    <property type="evidence" value="ECO:0007669"/>
    <property type="project" value="InterPro"/>
</dbReference>
<reference evidence="10 13" key="2">
    <citation type="submission" date="2011-04" db="EMBL/GenBank/DDBJ databases">
        <title>The complete genome of Selenomonas sputigena DSM 20758.</title>
        <authorList>
            <consortium name="US DOE Joint Genome Institute (JGI-PGF)"/>
            <person name="Lucas S."/>
            <person name="Copeland A."/>
            <person name="Lapidus A."/>
            <person name="Bruce D."/>
            <person name="Goodwin L."/>
            <person name="Pitluck S."/>
            <person name="Peters L."/>
            <person name="Kyrpides N."/>
            <person name="Mavromatis K."/>
            <person name="Ivanova N."/>
            <person name="Ovchinnikova G."/>
            <person name="Teshima H."/>
            <person name="Detter J.C."/>
            <person name="Tapia R."/>
            <person name="Han C."/>
            <person name="Land M."/>
            <person name="Hauser L."/>
            <person name="Markowitz V."/>
            <person name="Cheng J.-F."/>
            <person name="Hugenholtz P."/>
            <person name="Woyke T."/>
            <person name="Wu D."/>
            <person name="Gronow S."/>
            <person name="Wellnitz S."/>
            <person name="Schneider S."/>
            <person name="Klenk H.-P."/>
            <person name="Eisen J.A."/>
        </authorList>
    </citation>
    <scope>NUCLEOTIDE SEQUENCE [LARGE SCALE GENOMIC DNA]</scope>
    <source>
        <strain evidence="10">ATCC 35185</strain>
        <strain evidence="13">ATCC 35185 / DSM 20758 / VPI D19B-28</strain>
    </source>
</reference>
<dbReference type="Gene3D" id="1.20.1600.10">
    <property type="entry name" value="Outer membrane efflux proteins (OEP)"/>
    <property type="match status" value="1"/>
</dbReference>
<feature type="region of interest" description="Disordered" evidence="8">
    <location>
        <begin position="478"/>
        <end position="523"/>
    </location>
</feature>
<evidence type="ECO:0000313" key="13">
    <source>
        <dbReference type="Proteomes" id="UP000011124"/>
    </source>
</evidence>
<organism evidence="11 12">
    <name type="scientific">Selenomonas sputigena (strain ATCC 35185 / DSM 20758 / CCUG 44933 / VPI D19B-28)</name>
    <dbReference type="NCBI Taxonomy" id="546271"/>
    <lineage>
        <taxon>Bacteria</taxon>
        <taxon>Bacillati</taxon>
        <taxon>Bacillota</taxon>
        <taxon>Negativicutes</taxon>
        <taxon>Selenomonadales</taxon>
        <taxon>Selenomonadaceae</taxon>
        <taxon>Selenomonas</taxon>
    </lineage>
</organism>
<reference evidence="11 12" key="1">
    <citation type="submission" date="2009-09" db="EMBL/GenBank/DDBJ databases">
        <authorList>
            <person name="Weinstock G."/>
            <person name="Sodergren E."/>
            <person name="Clifton S."/>
            <person name="Fulton L."/>
            <person name="Fulton B."/>
            <person name="Courtney L."/>
            <person name="Fronick C."/>
            <person name="Harrison M."/>
            <person name="Strong C."/>
            <person name="Farmer C."/>
            <person name="Delahaunty K."/>
            <person name="Markovic C."/>
            <person name="Hall O."/>
            <person name="Minx P."/>
            <person name="Tomlinson C."/>
            <person name="Mitreva M."/>
            <person name="Nelson J."/>
            <person name="Hou S."/>
            <person name="Wollam A."/>
            <person name="Pepin K.H."/>
            <person name="Johnson M."/>
            <person name="Bhonagiri V."/>
            <person name="Nash W.E."/>
            <person name="Warren W."/>
            <person name="Chinwalla A."/>
            <person name="Mardis E.R."/>
            <person name="Wilson R.K."/>
        </authorList>
    </citation>
    <scope>NUCLEOTIDE SEQUENCE [LARGE SCALE GENOMIC DNA]</scope>
    <source>
        <strain evidence="11">ATCC 35185</strain>
        <strain evidence="12">ATCC 35185 / DSM 20758 / VPI D19B-28</strain>
    </source>
</reference>
<dbReference type="eggNOG" id="COG1538">
    <property type="taxonomic scope" value="Bacteria"/>
</dbReference>
<feature type="chain" id="PRO_5010493974" evidence="9">
    <location>
        <begin position="30"/>
        <end position="523"/>
    </location>
</feature>
<evidence type="ECO:0000313" key="12">
    <source>
        <dbReference type="Proteomes" id="UP000003505"/>
    </source>
</evidence>
<keyword evidence="4" id="KW-1134">Transmembrane beta strand</keyword>
<comment type="subcellular location">
    <subcellularLocation>
        <location evidence="1">Cell outer membrane</location>
    </subcellularLocation>
</comment>
<evidence type="ECO:0000256" key="3">
    <source>
        <dbReference type="ARBA" id="ARBA00022448"/>
    </source>
</evidence>
<feature type="compositionally biased region" description="Basic and acidic residues" evidence="8">
    <location>
        <begin position="478"/>
        <end position="491"/>
    </location>
</feature>
<evidence type="ECO:0000256" key="7">
    <source>
        <dbReference type="ARBA" id="ARBA00023237"/>
    </source>
</evidence>
<sequence>MKQSKYFSKKLAALVAGGLFSLSFASASAAETRSLALSESVELALENNRSIKSSVTDVDAADWAYHEARRTAGPKLTLSTQGNRVGGKAYKMYDHDYAFRSSAALSFPLYTGGSIEHGIEAARYGVNNADLALEGTKQAVRYQTTGQYFKALEYRNLIKVGEMSVANLKSHLANVNAQYKVGTVARSDVLASQVSLANAEQSLVNVTNNYDVAIAELNKIIGLPTGTKLSLADELAYRKYDLSLEDCTEYALAHRADGIAADYAVRQANAAMEATRGASLPQVSAAASRTVGGDSLFSNNTDSADTWSIGIQANWAAFDNNVTQAQVNQKRAAVHKLQQAAEDTREQIALDVQTAYLSLLAAEKNIKTTSVAVEHAVEDFKIAQVRYTAGVGTNLDVTDADEKLVAAQTNYYDALYNYNLSKAALDRAMGLPVDLDTVSYREKVDAKYYKAAKEQAETALYHTDEAAEKMAVEQKLLDEKSQKSRTAKDDAMIPVTHGAPVKTAPVKTAEKDAAAEAAAAGEM</sequence>
<dbReference type="OrthoDB" id="6395775at2"/>
<name>C9LSB9_SELS3</name>
<keyword evidence="6" id="KW-0472">Membrane</keyword>
<keyword evidence="5" id="KW-0812">Transmembrane</keyword>
<dbReference type="KEGG" id="ssg:Selsp_1807"/>
<dbReference type="GO" id="GO:0009279">
    <property type="term" value="C:cell outer membrane"/>
    <property type="evidence" value="ECO:0007669"/>
    <property type="project" value="UniProtKB-SubCell"/>
</dbReference>
<protein>
    <submittedName>
        <fullName evidence="11">Outer membrane efflux protein</fullName>
    </submittedName>
</protein>
<evidence type="ECO:0000256" key="8">
    <source>
        <dbReference type="SAM" id="MobiDB-lite"/>
    </source>
</evidence>
<evidence type="ECO:0000313" key="10">
    <source>
        <dbReference type="EMBL" id="AEC00762.1"/>
    </source>
</evidence>
<dbReference type="EMBL" id="CP002637">
    <property type="protein sequence ID" value="AEC00762.1"/>
    <property type="molecule type" value="Genomic_DNA"/>
</dbReference>
<comment type="similarity">
    <text evidence="2">Belongs to the outer membrane factor (OMF) (TC 1.B.17) family.</text>
</comment>
<keyword evidence="9" id="KW-0732">Signal</keyword>
<dbReference type="RefSeq" id="WP_006191094.1">
    <property type="nucleotide sequence ID" value="NC_015437.1"/>
</dbReference>
<evidence type="ECO:0000313" key="11">
    <source>
        <dbReference type="EMBL" id="EEX78159.1"/>
    </source>
</evidence>
<dbReference type="PANTHER" id="PTHR30026:SF20">
    <property type="entry name" value="OUTER MEMBRANE PROTEIN TOLC"/>
    <property type="match status" value="1"/>
</dbReference>
<dbReference type="Proteomes" id="UP000003505">
    <property type="component" value="Unassembled WGS sequence"/>
</dbReference>
<dbReference type="HOGENOM" id="CLU_012817_10_6_9"/>
<keyword evidence="7" id="KW-0998">Cell outer membrane</keyword>
<evidence type="ECO:0000256" key="1">
    <source>
        <dbReference type="ARBA" id="ARBA00004442"/>
    </source>
</evidence>